<reference evidence="5 6" key="1">
    <citation type="submission" date="2014-04" db="EMBL/GenBank/DDBJ databases">
        <authorList>
            <consortium name="International Citrus Genome Consortium"/>
            <person name="Gmitter F."/>
            <person name="Chen C."/>
            <person name="Farmerie W."/>
            <person name="Harkins T."/>
            <person name="Desany B."/>
            <person name="Mohiuddin M."/>
            <person name="Kodira C."/>
            <person name="Borodovsky M."/>
            <person name="Lomsadze A."/>
            <person name="Burns P."/>
            <person name="Jenkins J."/>
            <person name="Prochnik S."/>
            <person name="Shu S."/>
            <person name="Chapman J."/>
            <person name="Pitluck S."/>
            <person name="Schmutz J."/>
            <person name="Rokhsar D."/>
        </authorList>
    </citation>
    <scope>NUCLEOTIDE SEQUENCE</scope>
</reference>
<dbReference type="InterPro" id="IPR001611">
    <property type="entry name" value="Leu-rich_rpt"/>
</dbReference>
<dbReference type="InterPro" id="IPR003591">
    <property type="entry name" value="Leu-rich_rpt_typical-subtyp"/>
</dbReference>
<keyword evidence="2" id="KW-0677">Repeat</keyword>
<proteinExistence type="predicted"/>
<evidence type="ECO:0000256" key="2">
    <source>
        <dbReference type="ARBA" id="ARBA00022737"/>
    </source>
</evidence>
<dbReference type="SMR" id="A0A067DJG9"/>
<dbReference type="InterPro" id="IPR057135">
    <property type="entry name" value="At4g27190-like_LRR"/>
</dbReference>
<dbReference type="SMART" id="SM00369">
    <property type="entry name" value="LRR_TYP"/>
    <property type="match status" value="5"/>
</dbReference>
<keyword evidence="1" id="KW-0433">Leucine-rich repeat</keyword>
<protein>
    <submittedName>
        <fullName evidence="5">Uncharacterized protein</fullName>
    </submittedName>
</protein>
<dbReference type="SUPFAM" id="SSF52047">
    <property type="entry name" value="RNI-like"/>
    <property type="match status" value="1"/>
</dbReference>
<evidence type="ECO:0000313" key="6">
    <source>
        <dbReference type="Proteomes" id="UP000027120"/>
    </source>
</evidence>
<dbReference type="PaxDb" id="2711-XP_006492493.1"/>
<dbReference type="Pfam" id="PF23247">
    <property type="entry name" value="LRR_RPS2"/>
    <property type="match status" value="1"/>
</dbReference>
<gene>
    <name evidence="5" type="ORF">CISIN_1g044748mg</name>
</gene>
<keyword evidence="6" id="KW-1185">Reference proteome</keyword>
<dbReference type="PANTHER" id="PTHR47186:SF63">
    <property type="entry name" value="C-JID DOMAIN-CONTAINING PROTEIN"/>
    <property type="match status" value="1"/>
</dbReference>
<dbReference type="STRING" id="2711.A0A067DJG9"/>
<evidence type="ECO:0000313" key="5">
    <source>
        <dbReference type="EMBL" id="KDO39157.1"/>
    </source>
</evidence>
<dbReference type="EMBL" id="KK786904">
    <property type="protein sequence ID" value="KDO39157.1"/>
    <property type="molecule type" value="Genomic_DNA"/>
</dbReference>
<dbReference type="SUPFAM" id="SSF52058">
    <property type="entry name" value="L domain-like"/>
    <property type="match status" value="1"/>
</dbReference>
<dbReference type="PANTHER" id="PTHR47186">
    <property type="entry name" value="LEUCINE-RICH REPEAT-CONTAINING PROTEIN 57"/>
    <property type="match status" value="1"/>
</dbReference>
<dbReference type="PROSITE" id="PS51450">
    <property type="entry name" value="LRR"/>
    <property type="match status" value="1"/>
</dbReference>
<dbReference type="Pfam" id="PF23598">
    <property type="entry name" value="LRR_14"/>
    <property type="match status" value="2"/>
</dbReference>
<accession>A0A067DJG9</accession>
<name>A0A067DJG9_CITSI</name>
<evidence type="ECO:0000256" key="1">
    <source>
        <dbReference type="ARBA" id="ARBA00022614"/>
    </source>
</evidence>
<dbReference type="InterPro" id="IPR055414">
    <property type="entry name" value="LRR_R13L4/SHOC2-like"/>
</dbReference>
<organism evidence="5 6">
    <name type="scientific">Citrus sinensis</name>
    <name type="common">Sweet orange</name>
    <name type="synonym">Citrus aurantium var. sinensis</name>
    <dbReference type="NCBI Taxonomy" id="2711"/>
    <lineage>
        <taxon>Eukaryota</taxon>
        <taxon>Viridiplantae</taxon>
        <taxon>Streptophyta</taxon>
        <taxon>Embryophyta</taxon>
        <taxon>Tracheophyta</taxon>
        <taxon>Spermatophyta</taxon>
        <taxon>Magnoliopsida</taxon>
        <taxon>eudicotyledons</taxon>
        <taxon>Gunneridae</taxon>
        <taxon>Pentapetalae</taxon>
        <taxon>rosids</taxon>
        <taxon>malvids</taxon>
        <taxon>Sapindales</taxon>
        <taxon>Rutaceae</taxon>
        <taxon>Aurantioideae</taxon>
        <taxon>Citrus</taxon>
    </lineage>
</organism>
<feature type="domain" description="Disease resistance protein At4g27190-like leucine-rich repeats" evidence="3">
    <location>
        <begin position="188"/>
        <end position="309"/>
    </location>
</feature>
<feature type="domain" description="Disease resistance R13L4/SHOC-2-like LRR" evidence="4">
    <location>
        <begin position="324"/>
        <end position="416"/>
    </location>
</feature>
<feature type="non-terminal residue" evidence="5">
    <location>
        <position position="602"/>
    </location>
</feature>
<feature type="non-terminal residue" evidence="5">
    <location>
        <position position="1"/>
    </location>
</feature>
<dbReference type="InterPro" id="IPR032675">
    <property type="entry name" value="LRR_dom_sf"/>
</dbReference>
<evidence type="ECO:0000259" key="3">
    <source>
        <dbReference type="Pfam" id="PF23247"/>
    </source>
</evidence>
<dbReference type="Proteomes" id="UP000027120">
    <property type="component" value="Unassembled WGS sequence"/>
</dbReference>
<feature type="domain" description="Disease resistance R13L4/SHOC-2-like LRR" evidence="4">
    <location>
        <begin position="446"/>
        <end position="554"/>
    </location>
</feature>
<dbReference type="AlphaFoldDB" id="A0A067DJG9"/>
<sequence length="602" mass="67540">LVNLKEIDLSGSESLTKLPDLSRAENLKILRLDDCLSLTETHSSIQYLNKLEFLTLEMCKSLTSLPTGIHSKYLKILNLWGCSNLNNFPEITSCHICIFELAEVGIKELPSSIECLSNLRELLIMDCSELESISSSIFKLKSLKSIVISHCSNFKRFLEIPSCNTDGCTGIERLASFKLKLEGCSSPQSLPINMFSFKSLPSIKIIHCPNIESLPSSLCMFKSLTSLEIVDCQNFKRLPDELGNLKALQRLTVDRTAIREVPESLGQLAILRRLKLTNCSGLESISSSIFKLKSLKSIVISHCSNFKRFLEIPSGNTDGSTRIERLASSNLCMFKSLKYLEIVDCQNFKRLPDELGNLKVLKRLTIDGTAIREVPKSLSQLAILRWLKLTNCSGLGRISSSIFKLKSLKSIEISNCSNFKRFLKIPSCNIDGGTRIERLASFKLRLDLCMVKNLTSLKIIDCQKFKRLPNEIGNSKCLTVLIVKGTAIREVPESLGQLSSLESLVLSNNKLERLPESFNQLSSLEYLQLFENSLEGIPEYLRSLPSKLTSLNLSIDLRYCLKLDSNELSEIVKGGWMKQSFDGNIGIAKSMYFPGNEIPKWF</sequence>
<dbReference type="SMART" id="SM00364">
    <property type="entry name" value="LRR_BAC"/>
    <property type="match status" value="3"/>
</dbReference>
<dbReference type="Gene3D" id="3.80.10.10">
    <property type="entry name" value="Ribonuclease Inhibitor"/>
    <property type="match status" value="5"/>
</dbReference>
<evidence type="ECO:0000259" key="4">
    <source>
        <dbReference type="Pfam" id="PF23598"/>
    </source>
</evidence>